<keyword evidence="5 6" id="KW-0472">Membrane</keyword>
<proteinExistence type="predicted"/>
<comment type="subcellular location">
    <subcellularLocation>
        <location evidence="1">Cell membrane</location>
        <topology evidence="1">Multi-pass membrane protein</topology>
    </subcellularLocation>
</comment>
<feature type="transmembrane region" description="Helical" evidence="6">
    <location>
        <begin position="119"/>
        <end position="141"/>
    </location>
</feature>
<accession>A0ABV2HDL7</accession>
<feature type="transmembrane region" description="Helical" evidence="6">
    <location>
        <begin position="189"/>
        <end position="206"/>
    </location>
</feature>
<gene>
    <name evidence="7" type="ORF">ABID21_004784</name>
</gene>
<dbReference type="RefSeq" id="WP_247246333.1">
    <property type="nucleotide sequence ID" value="NZ_JALJRA010000030.1"/>
</dbReference>
<dbReference type="PANTHER" id="PTHR33545:SF5">
    <property type="entry name" value="UPF0750 MEMBRANE PROTEIN YITT"/>
    <property type="match status" value="1"/>
</dbReference>
<keyword evidence="4 6" id="KW-1133">Transmembrane helix</keyword>
<keyword evidence="3 6" id="KW-0812">Transmembrane</keyword>
<keyword evidence="8" id="KW-1185">Reference proteome</keyword>
<evidence type="ECO:0000256" key="6">
    <source>
        <dbReference type="SAM" id="Phobius"/>
    </source>
</evidence>
<reference evidence="7 8" key="1">
    <citation type="submission" date="2024-06" db="EMBL/GenBank/DDBJ databases">
        <title>Genomic Encyclopedia of Type Strains, Phase IV (KMG-IV): sequencing the most valuable type-strain genomes for metagenomic binning, comparative biology and taxonomic classification.</title>
        <authorList>
            <person name="Goeker M."/>
        </authorList>
    </citation>
    <scope>NUCLEOTIDE SEQUENCE [LARGE SCALE GENOMIC DNA]</scope>
    <source>
        <strain evidence="7 8">DSM 105042</strain>
    </source>
</reference>
<evidence type="ECO:0000256" key="3">
    <source>
        <dbReference type="ARBA" id="ARBA00022692"/>
    </source>
</evidence>
<evidence type="ECO:0000313" key="7">
    <source>
        <dbReference type="EMBL" id="MET3588648.1"/>
    </source>
</evidence>
<dbReference type="InterPro" id="IPR051461">
    <property type="entry name" value="UPF0750_membrane"/>
</dbReference>
<dbReference type="InterPro" id="IPR003740">
    <property type="entry name" value="YitT"/>
</dbReference>
<evidence type="ECO:0000313" key="8">
    <source>
        <dbReference type="Proteomes" id="UP001549031"/>
    </source>
</evidence>
<dbReference type="Proteomes" id="UP001549031">
    <property type="component" value="Unassembled WGS sequence"/>
</dbReference>
<feature type="transmembrane region" description="Helical" evidence="6">
    <location>
        <begin position="31"/>
        <end position="50"/>
    </location>
</feature>
<organism evidence="7 8">
    <name type="scientific">Pseudorhizobium tarimense</name>
    <dbReference type="NCBI Taxonomy" id="1079109"/>
    <lineage>
        <taxon>Bacteria</taxon>
        <taxon>Pseudomonadati</taxon>
        <taxon>Pseudomonadota</taxon>
        <taxon>Alphaproteobacteria</taxon>
        <taxon>Hyphomicrobiales</taxon>
        <taxon>Rhizobiaceae</taxon>
        <taxon>Rhizobium/Agrobacterium group</taxon>
        <taxon>Pseudorhizobium</taxon>
    </lineage>
</organism>
<evidence type="ECO:0000256" key="2">
    <source>
        <dbReference type="ARBA" id="ARBA00022475"/>
    </source>
</evidence>
<comment type="caution">
    <text evidence="7">The sequence shown here is derived from an EMBL/GenBank/DDBJ whole genome shotgun (WGS) entry which is preliminary data.</text>
</comment>
<feature type="transmembrane region" description="Helical" evidence="6">
    <location>
        <begin position="56"/>
        <end position="77"/>
    </location>
</feature>
<dbReference type="Pfam" id="PF02588">
    <property type="entry name" value="YitT_membrane"/>
    <property type="match status" value="1"/>
</dbReference>
<evidence type="ECO:0000256" key="4">
    <source>
        <dbReference type="ARBA" id="ARBA00022989"/>
    </source>
</evidence>
<evidence type="ECO:0000256" key="5">
    <source>
        <dbReference type="ARBA" id="ARBA00023136"/>
    </source>
</evidence>
<evidence type="ECO:0000256" key="1">
    <source>
        <dbReference type="ARBA" id="ARBA00004651"/>
    </source>
</evidence>
<feature type="transmembrane region" description="Helical" evidence="6">
    <location>
        <begin position="89"/>
        <end position="107"/>
    </location>
</feature>
<dbReference type="EMBL" id="JBEPLJ010000029">
    <property type="protein sequence ID" value="MET3588648.1"/>
    <property type="molecule type" value="Genomic_DNA"/>
</dbReference>
<keyword evidence="2" id="KW-1003">Cell membrane</keyword>
<name>A0ABV2HDL7_9HYPH</name>
<protein>
    <submittedName>
        <fullName evidence="7">Uncharacterized membrane-anchored protein YitT (DUF2179 family)</fullName>
    </submittedName>
</protein>
<sequence length="216" mass="23776">MTQQKQAQKRSLGFYSADPAQHTLLEDTQGLATGALVAALGFYFLNQVGLLTGGTAGVAFLLHYAFGISFGFLFFIVNLPFYYLSFRRLGLAFSFKTFIAIGLVSVITEIEQKFLLIQYLHPAWGALLGGLLLGYGLLALYRHRASLGGVGILAIYIQEHFAIQAGLVQLAFDICVMICAFFVVSLEIVIWSVLGAVVLNIFLAINHRSDRYIVVR</sequence>
<dbReference type="PANTHER" id="PTHR33545">
    <property type="entry name" value="UPF0750 MEMBRANE PROTEIN YITT-RELATED"/>
    <property type="match status" value="1"/>
</dbReference>